<sequence length="438" mass="45245">MVTLFVILTETTNKQSPAPEAPVAPTTSTSANTGSLDWVRQSGVAGASTYGNGVASDSAGNLYVTGYTDGSLDGQIKTTAGVNELFLTKYDSSGNKLWTKLLGSSSGGTMAYAIATDSSNNVYITGTTSGSLDGQTWSGSMDLFLVKYDSTGSKLWTRQLGNGNTTDARGIAIDGFGNPYVTGYTFSSLDGQTLTGVSDLYVVKYNSSGNKQWTKLLGVASKSVNSTAITSDSPGNVYVSGFTNGAVDGAVTGLNDSLVVKFNSSGTKQWARQLGVSGKNTYGYGVAIDASGNVYTTGSTYGSLDGNSLTGFADLFLIKYDTSGNKQWTKLLGIGSNKNTEGRAVISDSAGILHITGYTSGNLDGQTLSGIQDLIAVKYDASGNKQWTKLLGASTKQTNGYGIASDSSGNLYATGITTGSLSDQTVSGTQDSVAVKLK</sequence>
<dbReference type="OrthoDB" id="344059at2"/>
<dbReference type="Gene3D" id="2.120.10.30">
    <property type="entry name" value="TolB, C-terminal domain"/>
    <property type="match status" value="1"/>
</dbReference>
<gene>
    <name evidence="2" type="ORF">EHS15_18950</name>
</gene>
<name>A0A4R9LYI1_9LEPT</name>
<organism evidence="2 3">
    <name type="scientific">Leptospira idonii</name>
    <dbReference type="NCBI Taxonomy" id="1193500"/>
    <lineage>
        <taxon>Bacteria</taxon>
        <taxon>Pseudomonadati</taxon>
        <taxon>Spirochaetota</taxon>
        <taxon>Spirochaetia</taxon>
        <taxon>Leptospirales</taxon>
        <taxon>Leptospiraceae</taxon>
        <taxon>Leptospira</taxon>
    </lineage>
</organism>
<evidence type="ECO:0008006" key="4">
    <source>
        <dbReference type="Google" id="ProtNLM"/>
    </source>
</evidence>
<dbReference type="InterPro" id="IPR052918">
    <property type="entry name" value="Motility_Chemotaxis_Reg"/>
</dbReference>
<keyword evidence="3" id="KW-1185">Reference proteome</keyword>
<evidence type="ECO:0000313" key="3">
    <source>
        <dbReference type="Proteomes" id="UP000298058"/>
    </source>
</evidence>
<comment type="caution">
    <text evidence="2">The sequence shown here is derived from an EMBL/GenBank/DDBJ whole genome shotgun (WGS) entry which is preliminary data.</text>
</comment>
<dbReference type="AlphaFoldDB" id="A0A4R9LYI1"/>
<dbReference type="PANTHER" id="PTHR35580:SF1">
    <property type="entry name" value="PHYTASE-LIKE DOMAIN-CONTAINING PROTEIN"/>
    <property type="match status" value="1"/>
</dbReference>
<feature type="region of interest" description="Disordered" evidence="1">
    <location>
        <begin position="13"/>
        <end position="35"/>
    </location>
</feature>
<proteinExistence type="predicted"/>
<dbReference type="InterPro" id="IPR010620">
    <property type="entry name" value="SBBP_repeat"/>
</dbReference>
<dbReference type="PANTHER" id="PTHR35580">
    <property type="entry name" value="CELL SURFACE GLYCOPROTEIN (S-LAYER PROTEIN)-LIKE PROTEIN"/>
    <property type="match status" value="1"/>
</dbReference>
<dbReference type="EMBL" id="RQHW01000082">
    <property type="protein sequence ID" value="TGN16929.1"/>
    <property type="molecule type" value="Genomic_DNA"/>
</dbReference>
<accession>A0A4R9LYI1</accession>
<feature type="compositionally biased region" description="Polar residues" evidence="1">
    <location>
        <begin position="25"/>
        <end position="35"/>
    </location>
</feature>
<evidence type="ECO:0000313" key="2">
    <source>
        <dbReference type="EMBL" id="TGN16929.1"/>
    </source>
</evidence>
<reference evidence="2" key="1">
    <citation type="journal article" date="2019" name="PLoS Negl. Trop. Dis.">
        <title>Revisiting the worldwide diversity of Leptospira species in the environment.</title>
        <authorList>
            <person name="Vincent A.T."/>
            <person name="Schiettekatte O."/>
            <person name="Bourhy P."/>
            <person name="Veyrier F.J."/>
            <person name="Picardeau M."/>
        </authorList>
    </citation>
    <scope>NUCLEOTIDE SEQUENCE [LARGE SCALE GENOMIC DNA]</scope>
    <source>
        <strain evidence="2">201300427</strain>
    </source>
</reference>
<dbReference type="Pfam" id="PF06739">
    <property type="entry name" value="SBBP"/>
    <property type="match status" value="7"/>
</dbReference>
<dbReference type="SUPFAM" id="SSF101898">
    <property type="entry name" value="NHL repeat"/>
    <property type="match status" value="1"/>
</dbReference>
<dbReference type="Proteomes" id="UP000298058">
    <property type="component" value="Unassembled WGS sequence"/>
</dbReference>
<dbReference type="InterPro" id="IPR011042">
    <property type="entry name" value="6-blade_b-propeller_TolB-like"/>
</dbReference>
<evidence type="ECO:0000256" key="1">
    <source>
        <dbReference type="SAM" id="MobiDB-lite"/>
    </source>
</evidence>
<protein>
    <recommendedName>
        <fullName evidence="4">Beta-propeller repeat protein</fullName>
    </recommendedName>
</protein>